<dbReference type="Gene3D" id="3.40.50.300">
    <property type="entry name" value="P-loop containing nucleotide triphosphate hydrolases"/>
    <property type="match status" value="1"/>
</dbReference>
<accession>A0A3S4SLF7</accession>
<keyword evidence="1" id="KW-0812">Transmembrane</keyword>
<dbReference type="Pfam" id="PF01926">
    <property type="entry name" value="MMR_HSR1"/>
    <property type="match status" value="1"/>
</dbReference>
<dbReference type="InterPro" id="IPR005662">
    <property type="entry name" value="GTPase_Era-like"/>
</dbReference>
<dbReference type="InterPro" id="IPR027417">
    <property type="entry name" value="P-loop_NTPase"/>
</dbReference>
<proteinExistence type="predicted"/>
<dbReference type="GO" id="GO:0005829">
    <property type="term" value="C:cytosol"/>
    <property type="evidence" value="ECO:0007669"/>
    <property type="project" value="TreeGrafter"/>
</dbReference>
<protein>
    <submittedName>
        <fullName evidence="3">tRNA modification GTPase TrmE</fullName>
    </submittedName>
</protein>
<dbReference type="KEGG" id="ahw:NCTC11636_00287"/>
<keyword evidence="4" id="KW-1185">Reference proteome</keyword>
<feature type="domain" description="G" evidence="2">
    <location>
        <begin position="61"/>
        <end position="174"/>
    </location>
</feature>
<evidence type="ECO:0000313" key="4">
    <source>
        <dbReference type="Proteomes" id="UP000266895"/>
    </source>
</evidence>
<dbReference type="PANTHER" id="PTHR42698:SF1">
    <property type="entry name" value="GTPASE ERA, MITOCHONDRIAL"/>
    <property type="match status" value="1"/>
</dbReference>
<dbReference type="EMBL" id="LR134350">
    <property type="protein sequence ID" value="VEG25974.1"/>
    <property type="molecule type" value="Genomic_DNA"/>
</dbReference>
<dbReference type="Proteomes" id="UP000266895">
    <property type="component" value="Chromosome"/>
</dbReference>
<reference evidence="3 4" key="1">
    <citation type="submission" date="2018-12" db="EMBL/GenBank/DDBJ databases">
        <authorList>
            <consortium name="Pathogen Informatics"/>
        </authorList>
    </citation>
    <scope>NUCLEOTIDE SEQUENCE [LARGE SCALE GENOMIC DNA]</scope>
    <source>
        <strain evidence="3 4">NCTC11636</strain>
    </source>
</reference>
<dbReference type="AlphaFoldDB" id="A0A3S4SLF7"/>
<evidence type="ECO:0000259" key="2">
    <source>
        <dbReference type="Pfam" id="PF01926"/>
    </source>
</evidence>
<dbReference type="GO" id="GO:0019843">
    <property type="term" value="F:rRNA binding"/>
    <property type="evidence" value="ECO:0007669"/>
    <property type="project" value="TreeGrafter"/>
</dbReference>
<dbReference type="InterPro" id="IPR006073">
    <property type="entry name" value="GTP-bd"/>
</dbReference>
<evidence type="ECO:0000256" key="1">
    <source>
        <dbReference type="SAM" id="Phobius"/>
    </source>
</evidence>
<feature type="transmembrane region" description="Helical" evidence="1">
    <location>
        <begin position="432"/>
        <end position="454"/>
    </location>
</feature>
<organism evidence="3 4">
    <name type="scientific">Actinomyces howellii</name>
    <dbReference type="NCBI Taxonomy" id="52771"/>
    <lineage>
        <taxon>Bacteria</taxon>
        <taxon>Bacillati</taxon>
        <taxon>Actinomycetota</taxon>
        <taxon>Actinomycetes</taxon>
        <taxon>Actinomycetales</taxon>
        <taxon>Actinomycetaceae</taxon>
        <taxon>Actinomyces</taxon>
    </lineage>
</organism>
<sequence>MSARSGGELERAVELAARFDTSQDPAASAPGTPSSRIVHEARELLERTGRRRTLAPGWTVVALLGATGSGKSSLFNALTGTRAARTSVTRPTTSEPLAAVAGPAQQCSDPAELLDWLGVTARLEIDDGPLAPGTIVLDLPDIDSDDPEHRRTAEAMAGLVDVLVWVLDPEKYADGVVHHDFLVPMATHGAVMLVVLNQVDRLSPEDRDPVMTDLRNLLEAEGLGTTEVIAASVRTGQGVEALGRRIGVLAGLGRAAEARLAADRRRTARELRLALGVGEPQSAPATGPVEELREAAARAGGVEQVVRAVRRSTELATTRRLGWPPVRWLGRLRSDPLRLLHLGRTPPAQDPTAPVAVTSVAPPGPQAVGALRVAAHRAAHAMTAGMPEPVRAEMVARTCARAEGLTPVLDEAVARTDLGGSREPRWWAVVDTVHLVLVLSAAVGGLWQAALVLARTYLLIDLDPPRWGVVPWPVVLLVGSAAAGLGLALACSWLARAGARRRARRVEQRLRAATDAVVERELEEPLRAAGADWQELAGLLAALERSG</sequence>
<dbReference type="GO" id="GO:0043024">
    <property type="term" value="F:ribosomal small subunit binding"/>
    <property type="evidence" value="ECO:0007669"/>
    <property type="project" value="TreeGrafter"/>
</dbReference>
<dbReference type="PANTHER" id="PTHR42698">
    <property type="entry name" value="GTPASE ERA"/>
    <property type="match status" value="1"/>
</dbReference>
<keyword evidence="1" id="KW-0472">Membrane</keyword>
<name>A0A3S4SLF7_9ACTO</name>
<dbReference type="SUPFAM" id="SSF52540">
    <property type="entry name" value="P-loop containing nucleoside triphosphate hydrolases"/>
    <property type="match status" value="1"/>
</dbReference>
<dbReference type="GO" id="GO:0000028">
    <property type="term" value="P:ribosomal small subunit assembly"/>
    <property type="evidence" value="ECO:0007669"/>
    <property type="project" value="TreeGrafter"/>
</dbReference>
<gene>
    <name evidence="3" type="ORF">NCTC11636_00287</name>
</gene>
<keyword evidence="1" id="KW-1133">Transmembrane helix</keyword>
<dbReference type="GO" id="GO:0005525">
    <property type="term" value="F:GTP binding"/>
    <property type="evidence" value="ECO:0007669"/>
    <property type="project" value="InterPro"/>
</dbReference>
<feature type="transmembrane region" description="Helical" evidence="1">
    <location>
        <begin position="474"/>
        <end position="495"/>
    </location>
</feature>
<dbReference type="RefSeq" id="WP_161512695.1">
    <property type="nucleotide sequence ID" value="NZ_LR134350.1"/>
</dbReference>
<evidence type="ECO:0000313" key="3">
    <source>
        <dbReference type="EMBL" id="VEG25974.1"/>
    </source>
</evidence>